<evidence type="ECO:0000313" key="2">
    <source>
        <dbReference type="Proteomes" id="UP001079535"/>
    </source>
</evidence>
<dbReference type="RefSeq" id="WP_268803400.1">
    <property type="nucleotide sequence ID" value="NZ_JAPRAY010000003.1"/>
</dbReference>
<name>A0A9Q4HW88_MEDGN</name>
<reference evidence="1" key="1">
    <citation type="submission" date="2022-11" db="EMBL/GenBank/DDBJ databases">
        <title>Temperate bacteriophages infecting mucin-degrading bacterium Ruminococcus gnavus from the human gut.</title>
        <authorList>
            <person name="Buttimer C."/>
        </authorList>
    </citation>
    <scope>NUCLEOTIDE SEQUENCE</scope>
    <source>
        <strain evidence="1">CCUG 49994</strain>
    </source>
</reference>
<evidence type="ECO:0000313" key="1">
    <source>
        <dbReference type="EMBL" id="MCZ0666617.1"/>
    </source>
</evidence>
<comment type="caution">
    <text evidence="1">The sequence shown here is derived from an EMBL/GenBank/DDBJ whole genome shotgun (WGS) entry which is preliminary data.</text>
</comment>
<dbReference type="AlphaFoldDB" id="A0A9Q4HW88"/>
<accession>A0A9Q4HW88</accession>
<organism evidence="1 2">
    <name type="scientific">Mediterraneibacter gnavus</name>
    <name type="common">Ruminococcus gnavus</name>
    <dbReference type="NCBI Taxonomy" id="33038"/>
    <lineage>
        <taxon>Bacteria</taxon>
        <taxon>Bacillati</taxon>
        <taxon>Bacillota</taxon>
        <taxon>Clostridia</taxon>
        <taxon>Lachnospirales</taxon>
        <taxon>Lachnospiraceae</taxon>
        <taxon>Mediterraneibacter</taxon>
    </lineage>
</organism>
<sequence length="184" mass="22138">MKSYKEEYLKVLDALIEVQQILEENGFDKGMYNSDLSELYALTKKLLSIAYKYKKWNIDKNVMVYKGFTEIEYGIGIFRFKNITNYGDIDEEELLKISFPTGCYIFGDYYDVEYFEEFYKELHNVKPKYEDVLNHALYYSVDNGDEAYAHYKNTYDKFLKNYATRRKQMQIKELEEQISKLKEE</sequence>
<proteinExistence type="predicted"/>
<dbReference type="EMBL" id="JAPRAY010000003">
    <property type="protein sequence ID" value="MCZ0666617.1"/>
    <property type="molecule type" value="Genomic_DNA"/>
</dbReference>
<gene>
    <name evidence="1" type="ORF">OZZ17_03575</name>
</gene>
<dbReference type="Proteomes" id="UP001079535">
    <property type="component" value="Unassembled WGS sequence"/>
</dbReference>
<protein>
    <submittedName>
        <fullName evidence="1">Uncharacterized protein</fullName>
    </submittedName>
</protein>